<dbReference type="AlphaFoldDB" id="K1Y300"/>
<dbReference type="HOGENOM" id="CLU_1441333_0_0_1"/>
<reference evidence="2 3" key="1">
    <citation type="journal article" date="2012" name="BMC Genomics">
        <title>Sequencing the genome of Marssonina brunnea reveals fungus-poplar co-evolution.</title>
        <authorList>
            <person name="Zhu S."/>
            <person name="Cao Y.-Z."/>
            <person name="Jiang C."/>
            <person name="Tan B.-Y."/>
            <person name="Wang Z."/>
            <person name="Feng S."/>
            <person name="Zhang L."/>
            <person name="Su X.-H."/>
            <person name="Brejova B."/>
            <person name="Vinar T."/>
            <person name="Xu M."/>
            <person name="Wang M.-X."/>
            <person name="Zhang S.-G."/>
            <person name="Huang M.-R."/>
            <person name="Wu R."/>
            <person name="Zhou Y."/>
        </authorList>
    </citation>
    <scope>NUCLEOTIDE SEQUENCE [LARGE SCALE GENOMIC DNA]</scope>
    <source>
        <strain evidence="2 3">MB_m1</strain>
    </source>
</reference>
<protein>
    <submittedName>
        <fullName evidence="2">Uncharacterized protein</fullName>
    </submittedName>
</protein>
<accession>K1Y300</accession>
<dbReference type="EMBL" id="JH921431">
    <property type="protein sequence ID" value="EKD19524.1"/>
    <property type="molecule type" value="Genomic_DNA"/>
</dbReference>
<name>K1Y300_MARBU</name>
<dbReference type="OrthoDB" id="3595799at2759"/>
<proteinExistence type="predicted"/>
<dbReference type="KEGG" id="mbe:MBM_02761"/>
<evidence type="ECO:0000313" key="3">
    <source>
        <dbReference type="Proteomes" id="UP000006753"/>
    </source>
</evidence>
<dbReference type="InParanoid" id="K1Y300"/>
<organism evidence="2 3">
    <name type="scientific">Marssonina brunnea f. sp. multigermtubi (strain MB_m1)</name>
    <name type="common">Marssonina leaf spot fungus</name>
    <dbReference type="NCBI Taxonomy" id="1072389"/>
    <lineage>
        <taxon>Eukaryota</taxon>
        <taxon>Fungi</taxon>
        <taxon>Dikarya</taxon>
        <taxon>Ascomycota</taxon>
        <taxon>Pezizomycotina</taxon>
        <taxon>Leotiomycetes</taxon>
        <taxon>Helotiales</taxon>
        <taxon>Drepanopezizaceae</taxon>
        <taxon>Drepanopeziza</taxon>
    </lineage>
</organism>
<feature type="compositionally biased region" description="Low complexity" evidence="1">
    <location>
        <begin position="9"/>
        <end position="37"/>
    </location>
</feature>
<dbReference type="Proteomes" id="UP000006753">
    <property type="component" value="Unassembled WGS sequence"/>
</dbReference>
<sequence>MADHQDPKAAAAATTTADTTTTPTTTRPQTTTTKTTPTPTPTPTPSTLSKLATKAKGYTKFWAEHVKKGEAPWTQWYCCGIVNGKLGGAARLLDAPLKRGIHLEIGDQNDVSEHTELGPLDQVCRGCIFRVEHLVKHARTSSAFPKPLAVDEDDCFYELLCSADAEFMRCSVLAEMVFDVTVWCATKI</sequence>
<evidence type="ECO:0000313" key="2">
    <source>
        <dbReference type="EMBL" id="EKD19524.1"/>
    </source>
</evidence>
<evidence type="ECO:0000256" key="1">
    <source>
        <dbReference type="SAM" id="MobiDB-lite"/>
    </source>
</evidence>
<gene>
    <name evidence="2" type="ORF">MBM_02761</name>
</gene>
<keyword evidence="3" id="KW-1185">Reference proteome</keyword>
<feature type="region of interest" description="Disordered" evidence="1">
    <location>
        <begin position="1"/>
        <end position="49"/>
    </location>
</feature>